<proteinExistence type="predicted"/>
<keyword evidence="2" id="KW-1185">Reference proteome</keyword>
<sequence>MFKLGPAEPVVGSAHILTECSADELFRYIGKELFRNYPKWSPEIKALEQITPGPVGLGTEGRQVRIDLGHRTESRFIISAFEPDTRLTIVGVTDPFRCSYELQNIESGKSTRLIFSFELLELFVIMRPFEELIRVTIRDGAERTVQNIKHLVEADKAKNLSSS</sequence>
<dbReference type="Gene3D" id="3.30.530.20">
    <property type="match status" value="1"/>
</dbReference>
<reference evidence="1 2" key="1">
    <citation type="submission" date="2016-10" db="EMBL/GenBank/DDBJ databases">
        <authorList>
            <person name="de Groot N.N."/>
        </authorList>
    </citation>
    <scope>NUCLEOTIDE SEQUENCE [LARGE SCALE GENOMIC DNA]</scope>
    <source>
        <strain evidence="1 2">Nm1</strain>
    </source>
</reference>
<dbReference type="Pfam" id="PF10604">
    <property type="entry name" value="Polyketide_cyc2"/>
    <property type="match status" value="1"/>
</dbReference>
<organism evidence="1 2">
    <name type="scientific">Nitrosomonas halophila</name>
    <dbReference type="NCBI Taxonomy" id="44576"/>
    <lineage>
        <taxon>Bacteria</taxon>
        <taxon>Pseudomonadati</taxon>
        <taxon>Pseudomonadota</taxon>
        <taxon>Betaproteobacteria</taxon>
        <taxon>Nitrosomonadales</taxon>
        <taxon>Nitrosomonadaceae</taxon>
        <taxon>Nitrosomonas</taxon>
    </lineage>
</organism>
<protein>
    <submittedName>
        <fullName evidence="1">Polyketide cyclase / dehydrase and lipid transport</fullName>
    </submittedName>
</protein>
<dbReference type="OrthoDB" id="953281at2"/>
<accession>A0A1H3NPU8</accession>
<dbReference type="RefSeq" id="WP_090415650.1">
    <property type="nucleotide sequence ID" value="NZ_FNOY01000077.1"/>
</dbReference>
<evidence type="ECO:0000313" key="1">
    <source>
        <dbReference type="EMBL" id="SDY90445.1"/>
    </source>
</evidence>
<dbReference type="Proteomes" id="UP000198640">
    <property type="component" value="Unassembled WGS sequence"/>
</dbReference>
<dbReference type="InterPro" id="IPR019587">
    <property type="entry name" value="Polyketide_cyclase/dehydratase"/>
</dbReference>
<gene>
    <name evidence="1" type="ORF">SAMN05421881_10776</name>
</gene>
<dbReference type="EMBL" id="FNOY01000077">
    <property type="protein sequence ID" value="SDY90445.1"/>
    <property type="molecule type" value="Genomic_DNA"/>
</dbReference>
<dbReference type="SUPFAM" id="SSF55961">
    <property type="entry name" value="Bet v1-like"/>
    <property type="match status" value="1"/>
</dbReference>
<name>A0A1H3NPU8_9PROT</name>
<dbReference type="InterPro" id="IPR023393">
    <property type="entry name" value="START-like_dom_sf"/>
</dbReference>
<dbReference type="AlphaFoldDB" id="A0A1H3NPU8"/>
<evidence type="ECO:0000313" key="2">
    <source>
        <dbReference type="Proteomes" id="UP000198640"/>
    </source>
</evidence>
<dbReference type="STRING" id="44576.SAMN05421881_10776"/>